<feature type="compositionally biased region" description="Low complexity" evidence="1">
    <location>
        <begin position="57"/>
        <end position="95"/>
    </location>
</feature>
<evidence type="ECO:0000256" key="1">
    <source>
        <dbReference type="SAM" id="MobiDB-lite"/>
    </source>
</evidence>
<feature type="compositionally biased region" description="Acidic residues" evidence="1">
    <location>
        <begin position="145"/>
        <end position="155"/>
    </location>
</feature>
<dbReference type="EMBL" id="OZ037948">
    <property type="protein sequence ID" value="CAL1708889.1"/>
    <property type="molecule type" value="Genomic_DNA"/>
</dbReference>
<protein>
    <submittedName>
        <fullName evidence="2">Uncharacterized protein</fullName>
    </submittedName>
</protein>
<gene>
    <name evidence="2" type="ORF">GFSPODELE1_LOCUS7075</name>
</gene>
<proteinExistence type="predicted"/>
<evidence type="ECO:0000313" key="2">
    <source>
        <dbReference type="EMBL" id="CAL1708889.1"/>
    </source>
</evidence>
<organism evidence="2 3">
    <name type="scientific">Somion occarium</name>
    <dbReference type="NCBI Taxonomy" id="3059160"/>
    <lineage>
        <taxon>Eukaryota</taxon>
        <taxon>Fungi</taxon>
        <taxon>Dikarya</taxon>
        <taxon>Basidiomycota</taxon>
        <taxon>Agaricomycotina</taxon>
        <taxon>Agaricomycetes</taxon>
        <taxon>Polyporales</taxon>
        <taxon>Cerrenaceae</taxon>
        <taxon>Somion</taxon>
    </lineage>
</organism>
<reference evidence="3" key="1">
    <citation type="submission" date="2024-04" db="EMBL/GenBank/DDBJ databases">
        <authorList>
            <person name="Shaw F."/>
            <person name="Minotto A."/>
        </authorList>
    </citation>
    <scope>NUCLEOTIDE SEQUENCE [LARGE SCALE GENOMIC DNA]</scope>
</reference>
<dbReference type="Proteomes" id="UP001497453">
    <property type="component" value="Chromosome 5"/>
</dbReference>
<keyword evidence="3" id="KW-1185">Reference proteome</keyword>
<accession>A0ABP1DNV2</accession>
<name>A0ABP1DNV2_9APHY</name>
<evidence type="ECO:0000313" key="3">
    <source>
        <dbReference type="Proteomes" id="UP001497453"/>
    </source>
</evidence>
<sequence length="196" mass="21830">MSAYTPRPASATHYTHAGYNANTNALGLYLGQESNARDVRPAHHPRTIPHHTYTTHQYHHNTYPSFPQQASPPYSSSSSSYSYAPSQSTSYTQSSMPFPKPPSNGNSYAPRVPHLPTSAMHHPTLPTPQLPSNTSAYAAAAQGGWEDDENEEDEEERVRRYIPRPPNAPRMRTIPLPDVESVVYAPHPGDSRRREL</sequence>
<feature type="region of interest" description="Disordered" evidence="1">
    <location>
        <begin position="57"/>
        <end position="174"/>
    </location>
</feature>